<evidence type="ECO:0000313" key="2">
    <source>
        <dbReference type="EMBL" id="NVD42815.1"/>
    </source>
</evidence>
<sequence>MNHADRAFAPANIAEPNEPTPADADFRVERQQARNWRISLLSTRASHWFEVNFAESNQSARVLETNLAGANAFIRKARMDGFRTEYIGPFDRSYF</sequence>
<accession>A0A7Y6QBX2</accession>
<evidence type="ECO:0000256" key="1">
    <source>
        <dbReference type="SAM" id="MobiDB-lite"/>
    </source>
</evidence>
<feature type="region of interest" description="Disordered" evidence="1">
    <location>
        <begin position="1"/>
        <end position="23"/>
    </location>
</feature>
<proteinExistence type="predicted"/>
<comment type="caution">
    <text evidence="2">The sequence shown here is derived from an EMBL/GenBank/DDBJ whole genome shotgun (WGS) entry which is preliminary data.</text>
</comment>
<dbReference type="Proteomes" id="UP000520198">
    <property type="component" value="Unassembled WGS sequence"/>
</dbReference>
<gene>
    <name evidence="2" type="ORF">HT585_28480</name>
</gene>
<dbReference type="RefSeq" id="WP_176356168.1">
    <property type="nucleotide sequence ID" value="NZ_JABWDU010000011.1"/>
</dbReference>
<keyword evidence="3" id="KW-1185">Reference proteome</keyword>
<evidence type="ECO:0000313" key="3">
    <source>
        <dbReference type="Proteomes" id="UP000520198"/>
    </source>
</evidence>
<dbReference type="AlphaFoldDB" id="A0A7Y6QBX2"/>
<organism evidence="2 3">
    <name type="scientific">Ensifer oleiphilus</name>
    <dbReference type="NCBI Taxonomy" id="2742698"/>
    <lineage>
        <taxon>Bacteria</taxon>
        <taxon>Pseudomonadati</taxon>
        <taxon>Pseudomonadota</taxon>
        <taxon>Alphaproteobacteria</taxon>
        <taxon>Hyphomicrobiales</taxon>
        <taxon>Rhizobiaceae</taxon>
        <taxon>Sinorhizobium/Ensifer group</taxon>
        <taxon>Ensifer</taxon>
    </lineage>
</organism>
<reference evidence="2 3" key="1">
    <citation type="submission" date="2020-06" db="EMBL/GenBank/DDBJ databases">
        <authorList>
            <person name="Grouzdev D.S."/>
        </authorList>
    </citation>
    <scope>NUCLEOTIDE SEQUENCE [LARGE SCALE GENOMIC DNA]</scope>
    <source>
        <strain evidence="2 3">HO-A22</strain>
    </source>
</reference>
<protein>
    <submittedName>
        <fullName evidence="2">Uncharacterized protein</fullName>
    </submittedName>
</protein>
<dbReference type="EMBL" id="JABWDU010000011">
    <property type="protein sequence ID" value="NVD42815.1"/>
    <property type="molecule type" value="Genomic_DNA"/>
</dbReference>
<name>A0A7Y6QBX2_9HYPH</name>